<dbReference type="InterPro" id="IPR046335">
    <property type="entry name" value="LacI/GalR-like_sensor"/>
</dbReference>
<accession>A0A2T0K3H9</accession>
<dbReference type="CDD" id="cd06267">
    <property type="entry name" value="PBP1_LacI_sugar_binding-like"/>
    <property type="match status" value="1"/>
</dbReference>
<dbReference type="EMBL" id="PVMZ01000016">
    <property type="protein sequence ID" value="PRX17412.1"/>
    <property type="molecule type" value="Genomic_DNA"/>
</dbReference>
<dbReference type="InterPro" id="IPR010982">
    <property type="entry name" value="Lambda_DNA-bd_dom_sf"/>
</dbReference>
<dbReference type="InterPro" id="IPR028082">
    <property type="entry name" value="Peripla_BP_I"/>
</dbReference>
<dbReference type="Pfam" id="PF00356">
    <property type="entry name" value="LacI"/>
    <property type="match status" value="1"/>
</dbReference>
<evidence type="ECO:0000256" key="1">
    <source>
        <dbReference type="ARBA" id="ARBA00023015"/>
    </source>
</evidence>
<gene>
    <name evidence="5" type="ORF">CLV67_116188</name>
</gene>
<dbReference type="SMART" id="SM00354">
    <property type="entry name" value="HTH_LACI"/>
    <property type="match status" value="1"/>
</dbReference>
<feature type="domain" description="HTH lacI-type" evidence="4">
    <location>
        <begin position="6"/>
        <end position="62"/>
    </location>
</feature>
<name>A0A2T0K3H9_9ACTN</name>
<reference evidence="5 6" key="1">
    <citation type="submission" date="2018-03" db="EMBL/GenBank/DDBJ databases">
        <title>Genomic Encyclopedia of Archaeal and Bacterial Type Strains, Phase II (KMG-II): from individual species to whole genera.</title>
        <authorList>
            <person name="Goeker M."/>
        </authorList>
    </citation>
    <scope>NUCLEOTIDE SEQUENCE [LARGE SCALE GENOMIC DNA]</scope>
    <source>
        <strain evidence="5 6">DSM 43146</strain>
    </source>
</reference>
<keyword evidence="2" id="KW-0238">DNA-binding</keyword>
<dbReference type="RefSeq" id="WP_106325585.1">
    <property type="nucleotide sequence ID" value="NZ_BOMO01000047.1"/>
</dbReference>
<dbReference type="PROSITE" id="PS50932">
    <property type="entry name" value="HTH_LACI_2"/>
    <property type="match status" value="1"/>
</dbReference>
<dbReference type="Gene3D" id="3.40.50.2300">
    <property type="match status" value="2"/>
</dbReference>
<dbReference type="Pfam" id="PF13377">
    <property type="entry name" value="Peripla_BP_3"/>
    <property type="match status" value="1"/>
</dbReference>
<dbReference type="InterPro" id="IPR000843">
    <property type="entry name" value="HTH_LacI"/>
</dbReference>
<dbReference type="OrthoDB" id="3288692at2"/>
<dbReference type="AlphaFoldDB" id="A0A2T0K3H9"/>
<dbReference type="SUPFAM" id="SSF53822">
    <property type="entry name" value="Periplasmic binding protein-like I"/>
    <property type="match status" value="1"/>
</dbReference>
<protein>
    <submittedName>
        <fullName evidence="5">LacI family transcriptional regulator</fullName>
    </submittedName>
</protein>
<dbReference type="SUPFAM" id="SSF47413">
    <property type="entry name" value="lambda repressor-like DNA-binding domains"/>
    <property type="match status" value="1"/>
</dbReference>
<sequence>MPRSRVTLKDVAAASGVSATTASFVLNRVTGQTIPPATQERVRRAAAELGYVPHGSARALREGSSRLVLLNVGELPVAGSLRSFIAGLDAELAAHEHTLLVRHGRTGDATLRRAVETADPRAVIDLVKVYAADDPDRLDGGWIDGLATHTATQIDYLAGRGHTRIGFAMPSDDRLARIARLRLQQARTVARTRGLPAPAEFTLDDFVAAAGTITAVATFDGHAQARVVPPVAVPDGHAAVTAVAAFDDDTALRLLSAMADRGLHAPDDLAVIGFDDTGHGGFWRPALTTVRIDAEGYGRRAARAVLGLPTDAAPPAPSTVIVRSTA</sequence>
<dbReference type="PROSITE" id="PS00356">
    <property type="entry name" value="HTH_LACI_1"/>
    <property type="match status" value="1"/>
</dbReference>
<keyword evidence="3" id="KW-0804">Transcription</keyword>
<evidence type="ECO:0000313" key="6">
    <source>
        <dbReference type="Proteomes" id="UP000239415"/>
    </source>
</evidence>
<dbReference type="Proteomes" id="UP000239415">
    <property type="component" value="Unassembled WGS sequence"/>
</dbReference>
<keyword evidence="1" id="KW-0805">Transcription regulation</keyword>
<dbReference type="CDD" id="cd01392">
    <property type="entry name" value="HTH_LacI"/>
    <property type="match status" value="1"/>
</dbReference>
<dbReference type="PANTHER" id="PTHR30146">
    <property type="entry name" value="LACI-RELATED TRANSCRIPTIONAL REPRESSOR"/>
    <property type="match status" value="1"/>
</dbReference>
<evidence type="ECO:0000313" key="5">
    <source>
        <dbReference type="EMBL" id="PRX17412.1"/>
    </source>
</evidence>
<comment type="caution">
    <text evidence="5">The sequence shown here is derived from an EMBL/GenBank/DDBJ whole genome shotgun (WGS) entry which is preliminary data.</text>
</comment>
<proteinExistence type="predicted"/>
<evidence type="ECO:0000256" key="3">
    <source>
        <dbReference type="ARBA" id="ARBA00023163"/>
    </source>
</evidence>
<keyword evidence="6" id="KW-1185">Reference proteome</keyword>
<dbReference type="PANTHER" id="PTHR30146:SF109">
    <property type="entry name" value="HTH-TYPE TRANSCRIPTIONAL REGULATOR GALS"/>
    <property type="match status" value="1"/>
</dbReference>
<dbReference type="GO" id="GO:0000976">
    <property type="term" value="F:transcription cis-regulatory region binding"/>
    <property type="evidence" value="ECO:0007669"/>
    <property type="project" value="TreeGrafter"/>
</dbReference>
<dbReference type="Gene3D" id="1.10.260.40">
    <property type="entry name" value="lambda repressor-like DNA-binding domains"/>
    <property type="match status" value="1"/>
</dbReference>
<evidence type="ECO:0000256" key="2">
    <source>
        <dbReference type="ARBA" id="ARBA00023125"/>
    </source>
</evidence>
<organism evidence="5 6">
    <name type="scientific">Actinoplanes italicus</name>
    <dbReference type="NCBI Taxonomy" id="113567"/>
    <lineage>
        <taxon>Bacteria</taxon>
        <taxon>Bacillati</taxon>
        <taxon>Actinomycetota</taxon>
        <taxon>Actinomycetes</taxon>
        <taxon>Micromonosporales</taxon>
        <taxon>Micromonosporaceae</taxon>
        <taxon>Actinoplanes</taxon>
    </lineage>
</organism>
<dbReference type="GO" id="GO:0003700">
    <property type="term" value="F:DNA-binding transcription factor activity"/>
    <property type="evidence" value="ECO:0007669"/>
    <property type="project" value="TreeGrafter"/>
</dbReference>
<evidence type="ECO:0000259" key="4">
    <source>
        <dbReference type="PROSITE" id="PS50932"/>
    </source>
</evidence>